<keyword evidence="2" id="KW-1133">Transmembrane helix</keyword>
<evidence type="ECO:0008006" key="5">
    <source>
        <dbReference type="Google" id="ProtNLM"/>
    </source>
</evidence>
<reference evidence="3 4" key="1">
    <citation type="journal article" date="2021" name="Int. J. Syst. Evol. Microbiol.">
        <title>Reticulibacter mediterranei gen. nov., sp. nov., within the new family Reticulibacteraceae fam. nov., and Ktedonospora formicarum gen. nov., sp. nov., Ktedonobacter robiniae sp. nov., Dictyobacter formicarum sp. nov. and Dictyobacter arantiisoli sp. nov., belonging to the class Ktedonobacteria.</title>
        <authorList>
            <person name="Yabe S."/>
            <person name="Zheng Y."/>
            <person name="Wang C.M."/>
            <person name="Sakai Y."/>
            <person name="Abe K."/>
            <person name="Yokota A."/>
            <person name="Donadio S."/>
            <person name="Cavaletti L."/>
            <person name="Monciardini P."/>
        </authorList>
    </citation>
    <scope>NUCLEOTIDE SEQUENCE [LARGE SCALE GENOMIC DNA]</scope>
    <source>
        <strain evidence="3 4">SOSP1-30</strain>
    </source>
</reference>
<proteinExistence type="predicted"/>
<sequence length="205" mass="22309">MVDEAVTPRSVPSQMLAPIDVVVSLVPASPLRRKHRRTRALLVAMLLALFLLIGGSMLSVFVGFGPLARLFPGSSASVTITPEKKTVKNVYAISATTWVPDPALHQVAAHFISVTTSPHTKTVQTSGRGMTQAINALGLLTFYNALPSSQNIPAGTIFVDKKGIQVATDDEQYRPRAHSRRPRQYPGPGFSRDNLLPRRHYADQS</sequence>
<dbReference type="EMBL" id="BNJG01000005">
    <property type="protein sequence ID" value="GHO60375.1"/>
    <property type="molecule type" value="Genomic_DNA"/>
</dbReference>
<feature type="region of interest" description="Disordered" evidence="1">
    <location>
        <begin position="172"/>
        <end position="205"/>
    </location>
</feature>
<name>A0ABQ3V670_9CHLR</name>
<evidence type="ECO:0000256" key="1">
    <source>
        <dbReference type="SAM" id="MobiDB-lite"/>
    </source>
</evidence>
<comment type="caution">
    <text evidence="3">The sequence shown here is derived from an EMBL/GenBank/DDBJ whole genome shotgun (WGS) entry which is preliminary data.</text>
</comment>
<protein>
    <recommendedName>
        <fullName evidence="5">GerMN domain-containing protein</fullName>
    </recommendedName>
</protein>
<accession>A0ABQ3V670</accession>
<evidence type="ECO:0000256" key="2">
    <source>
        <dbReference type="SAM" id="Phobius"/>
    </source>
</evidence>
<dbReference type="Proteomes" id="UP000654345">
    <property type="component" value="Unassembled WGS sequence"/>
</dbReference>
<organism evidence="3 4">
    <name type="scientific">Ktedonobacter robiniae</name>
    <dbReference type="NCBI Taxonomy" id="2778365"/>
    <lineage>
        <taxon>Bacteria</taxon>
        <taxon>Bacillati</taxon>
        <taxon>Chloroflexota</taxon>
        <taxon>Ktedonobacteria</taxon>
        <taxon>Ktedonobacterales</taxon>
        <taxon>Ktedonobacteraceae</taxon>
        <taxon>Ktedonobacter</taxon>
    </lineage>
</organism>
<keyword evidence="2" id="KW-0472">Membrane</keyword>
<keyword evidence="4" id="KW-1185">Reference proteome</keyword>
<evidence type="ECO:0000313" key="3">
    <source>
        <dbReference type="EMBL" id="GHO60375.1"/>
    </source>
</evidence>
<feature type="transmembrane region" description="Helical" evidence="2">
    <location>
        <begin position="40"/>
        <end position="64"/>
    </location>
</feature>
<gene>
    <name evidence="3" type="ORF">KSB_88500</name>
</gene>
<evidence type="ECO:0000313" key="4">
    <source>
        <dbReference type="Proteomes" id="UP000654345"/>
    </source>
</evidence>
<keyword evidence="2" id="KW-0812">Transmembrane</keyword>